<feature type="transmembrane region" description="Helical" evidence="1">
    <location>
        <begin position="35"/>
        <end position="51"/>
    </location>
</feature>
<evidence type="ECO:0000256" key="1">
    <source>
        <dbReference type="SAM" id="Phobius"/>
    </source>
</evidence>
<dbReference type="OrthoDB" id="8688566at2"/>
<protein>
    <submittedName>
        <fullName evidence="2">Uncharacterized protein</fullName>
    </submittedName>
</protein>
<evidence type="ECO:0000313" key="2">
    <source>
        <dbReference type="EMBL" id="AXF86428.1"/>
    </source>
</evidence>
<keyword evidence="1" id="KW-0812">Transmembrane</keyword>
<reference evidence="3" key="1">
    <citation type="submission" date="2018-07" db="EMBL/GenBank/DDBJ databases">
        <authorList>
            <person name="Kim H."/>
        </authorList>
    </citation>
    <scope>NUCLEOTIDE SEQUENCE [LARGE SCALE GENOMIC DNA]</scope>
    <source>
        <strain evidence="3">F02</strain>
    </source>
</reference>
<dbReference type="InterPro" id="IPR025140">
    <property type="entry name" value="Holin_2-3"/>
</dbReference>
<dbReference type="AlphaFoldDB" id="A0A345DDJ0"/>
<accession>A0A345DDJ0</accession>
<keyword evidence="1" id="KW-0472">Membrane</keyword>
<sequence>MRDTLFHRTISFLVLAVFLLGVALLAEPQLFGVTVYKLGLVFASASAGYWIDRVTFPYARPDKVAEEHVDFSEPIPTTEDEHEGLIVGASLYSPLYGQTMLRRAVIMAACMICVGLGA</sequence>
<evidence type="ECO:0000313" key="3">
    <source>
        <dbReference type="Proteomes" id="UP000252182"/>
    </source>
</evidence>
<keyword evidence="3" id="KW-1185">Reference proteome</keyword>
<proteinExistence type="predicted"/>
<gene>
    <name evidence="2" type="ORF">DTO96_102182</name>
</gene>
<name>A0A345DDJ0_9BURK</name>
<dbReference type="Pfam" id="PF13272">
    <property type="entry name" value="Holin_2-3"/>
    <property type="match status" value="1"/>
</dbReference>
<dbReference type="EMBL" id="CP031124">
    <property type="protein sequence ID" value="AXF86428.1"/>
    <property type="molecule type" value="Genomic_DNA"/>
</dbReference>
<dbReference type="Proteomes" id="UP000252182">
    <property type="component" value="Chromosome"/>
</dbReference>
<dbReference type="RefSeq" id="WP_114563506.1">
    <property type="nucleotide sequence ID" value="NZ_CP031124.1"/>
</dbReference>
<dbReference type="KEGG" id="hyf:DTO96_102182"/>
<organism evidence="2 3">
    <name type="scientific">Ephemeroptericola cinctiostellae</name>
    <dbReference type="NCBI Taxonomy" id="2268024"/>
    <lineage>
        <taxon>Bacteria</taxon>
        <taxon>Pseudomonadati</taxon>
        <taxon>Pseudomonadota</taxon>
        <taxon>Betaproteobacteria</taxon>
        <taxon>Burkholderiales</taxon>
        <taxon>Burkholderiaceae</taxon>
        <taxon>Ephemeroptericola</taxon>
    </lineage>
</organism>
<keyword evidence="1" id="KW-1133">Transmembrane helix</keyword>